<comment type="similarity">
    <text evidence="1">Belongs to the cytochrome P450 family.</text>
</comment>
<keyword evidence="3" id="KW-1185">Reference proteome</keyword>
<organism evidence="2 3">
    <name type="scientific">Seminavis robusta</name>
    <dbReference type="NCBI Taxonomy" id="568900"/>
    <lineage>
        <taxon>Eukaryota</taxon>
        <taxon>Sar</taxon>
        <taxon>Stramenopiles</taxon>
        <taxon>Ochrophyta</taxon>
        <taxon>Bacillariophyta</taxon>
        <taxon>Bacillariophyceae</taxon>
        <taxon>Bacillariophycidae</taxon>
        <taxon>Naviculales</taxon>
        <taxon>Naviculaceae</taxon>
        <taxon>Seminavis</taxon>
    </lineage>
</organism>
<dbReference type="Gene3D" id="1.10.630.10">
    <property type="entry name" value="Cytochrome P450"/>
    <property type="match status" value="1"/>
</dbReference>
<dbReference type="GO" id="GO:0004497">
    <property type="term" value="F:monooxygenase activity"/>
    <property type="evidence" value="ECO:0007669"/>
    <property type="project" value="UniProtKB-KW"/>
</dbReference>
<evidence type="ECO:0000256" key="1">
    <source>
        <dbReference type="RuleBase" id="RU000461"/>
    </source>
</evidence>
<dbReference type="InterPro" id="IPR036396">
    <property type="entry name" value="Cyt_P450_sf"/>
</dbReference>
<reference evidence="2" key="1">
    <citation type="submission" date="2020-06" db="EMBL/GenBank/DDBJ databases">
        <authorList>
            <consortium name="Plant Systems Biology data submission"/>
        </authorList>
    </citation>
    <scope>NUCLEOTIDE SEQUENCE</scope>
    <source>
        <strain evidence="2">D6</strain>
    </source>
</reference>
<dbReference type="GO" id="GO:0020037">
    <property type="term" value="F:heme binding"/>
    <property type="evidence" value="ECO:0007669"/>
    <property type="project" value="InterPro"/>
</dbReference>
<accession>A0A9N8DUT0</accession>
<keyword evidence="1" id="KW-0349">Heme</keyword>
<evidence type="ECO:0000313" key="2">
    <source>
        <dbReference type="EMBL" id="CAB9509062.1"/>
    </source>
</evidence>
<proteinExistence type="inferred from homology"/>
<dbReference type="GO" id="GO:0005506">
    <property type="term" value="F:iron ion binding"/>
    <property type="evidence" value="ECO:0007669"/>
    <property type="project" value="InterPro"/>
</dbReference>
<keyword evidence="1" id="KW-0408">Iron</keyword>
<dbReference type="EMBL" id="CAICTM010000372">
    <property type="protein sequence ID" value="CAB9509062.1"/>
    <property type="molecule type" value="Genomic_DNA"/>
</dbReference>
<dbReference type="SUPFAM" id="SSF48264">
    <property type="entry name" value="Cytochrome P450"/>
    <property type="match status" value="1"/>
</dbReference>
<evidence type="ECO:0008006" key="4">
    <source>
        <dbReference type="Google" id="ProtNLM"/>
    </source>
</evidence>
<dbReference type="InterPro" id="IPR001128">
    <property type="entry name" value="Cyt_P450"/>
</dbReference>
<dbReference type="InterPro" id="IPR017972">
    <property type="entry name" value="Cyt_P450_CS"/>
</dbReference>
<keyword evidence="1" id="KW-0560">Oxidoreductase</keyword>
<protein>
    <recommendedName>
        <fullName evidence="4">Cytochrome P450</fullName>
    </recommendedName>
</protein>
<comment type="caution">
    <text evidence="2">The sequence shown here is derived from an EMBL/GenBank/DDBJ whole genome shotgun (WGS) entry which is preliminary data.</text>
</comment>
<dbReference type="Pfam" id="PF00067">
    <property type="entry name" value="p450"/>
    <property type="match status" value="1"/>
</dbReference>
<dbReference type="GO" id="GO:0016705">
    <property type="term" value="F:oxidoreductase activity, acting on paired donors, with incorporation or reduction of molecular oxygen"/>
    <property type="evidence" value="ECO:0007669"/>
    <property type="project" value="InterPro"/>
</dbReference>
<dbReference type="AlphaFoldDB" id="A0A9N8DUT0"/>
<dbReference type="Proteomes" id="UP001153069">
    <property type="component" value="Unassembled WGS sequence"/>
</dbReference>
<sequence length="592" mass="64906">MCQQHEKRMSGKTIVATCPFGHGKTAGVCPAGYGRAPVKRISFTLNLTPDDPSIQQLEKRSWEGEDGNSLLRFGPQPHHVLSPTSWVCQGVRLVSCIVSPPVKDVLEVSFRDDQNLYDTVQRFLAHGPEEFFAKVAQPDLGGGLVQVCLAGFKWVYVVTNSDVADQVVASRDWDRGDSVYAFGRMVGSLFGTQSGKVARKGKRTFLAAVGCKGENLKVISNTVDRAFADLYDASWTLGGVARMERNLYKFCNDTAVGSVCRILLGSEEGNFQPDNALQVTMRAAENIVIGGTDLKSVVFGPEIRSEFCEARDDLHGLFHQIIVDYAPEIAKGKSYAKEWAVDQLRAQGLEESDITEQEIAQELAENRSGVASGLGALAAFASFNVTRSLYFLLRVLEEQPTLRASLVAQAQTVPMDEPPTYATWSSVPLVTATVEAVLAQLLPTCGMPREAMVSTKLKVDGKTVTLPKGSLLVLNFASYQKGRHNNHEQAMDPAELDVTEWMGKNTPKQWAFGRGDRACPAQHVARDVLRVVLLRLCQSDVSVDISRKVPFTHGWGGHGPLEDNLKNDPVKLVLTKQQPADDEEIFYDCQSA</sequence>
<gene>
    <name evidence="2" type="ORF">SEMRO_373_G129060.1</name>
</gene>
<name>A0A9N8DUT0_9STRA</name>
<evidence type="ECO:0000313" key="3">
    <source>
        <dbReference type="Proteomes" id="UP001153069"/>
    </source>
</evidence>
<dbReference type="PROSITE" id="PS00086">
    <property type="entry name" value="CYTOCHROME_P450"/>
    <property type="match status" value="1"/>
</dbReference>
<keyword evidence="1" id="KW-0503">Monooxygenase</keyword>
<keyword evidence="1" id="KW-0479">Metal-binding</keyword>